<evidence type="ECO:0000313" key="2">
    <source>
        <dbReference type="Proteomes" id="UP000621859"/>
    </source>
</evidence>
<accession>A0ABQ2PRP7</accession>
<comment type="caution">
    <text evidence="1">The sequence shown here is derived from an EMBL/GenBank/DDBJ whole genome shotgun (WGS) entry which is preliminary data.</text>
</comment>
<sequence>MGRCWCHQIVQEEQPKELPQLLHRPQLCQSHQEVQQRLLDLWGHNTKVGYRAHMHKIKAHRLVGFDRYG</sequence>
<protein>
    <submittedName>
        <fullName evidence="1">Uncharacterized protein</fullName>
    </submittedName>
</protein>
<reference evidence="2" key="1">
    <citation type="journal article" date="2019" name="Int. J. Syst. Evol. Microbiol.">
        <title>The Global Catalogue of Microorganisms (GCM) 10K type strain sequencing project: providing services to taxonomists for standard genome sequencing and annotation.</title>
        <authorList>
            <consortium name="The Broad Institute Genomics Platform"/>
            <consortium name="The Broad Institute Genome Sequencing Center for Infectious Disease"/>
            <person name="Wu L."/>
            <person name="Ma J."/>
        </authorList>
    </citation>
    <scope>NUCLEOTIDE SEQUENCE [LARGE SCALE GENOMIC DNA]</scope>
    <source>
        <strain evidence="2">CGMCC 1.8860</strain>
    </source>
</reference>
<organism evidence="1 2">
    <name type="scientific">Silvimonas amylolytica</name>
    <dbReference type="NCBI Taxonomy" id="449663"/>
    <lineage>
        <taxon>Bacteria</taxon>
        <taxon>Pseudomonadati</taxon>
        <taxon>Pseudomonadota</taxon>
        <taxon>Betaproteobacteria</taxon>
        <taxon>Neisseriales</taxon>
        <taxon>Chitinibacteraceae</taxon>
        <taxon>Silvimonas</taxon>
    </lineage>
</organism>
<gene>
    <name evidence="1" type="ORF">GCM10010971_41360</name>
</gene>
<keyword evidence="2" id="KW-1185">Reference proteome</keyword>
<name>A0ABQ2PRP7_9NEIS</name>
<proteinExistence type="predicted"/>
<evidence type="ECO:0000313" key="1">
    <source>
        <dbReference type="EMBL" id="GGP28317.1"/>
    </source>
</evidence>
<dbReference type="Proteomes" id="UP000621859">
    <property type="component" value="Unassembled WGS sequence"/>
</dbReference>
<dbReference type="EMBL" id="BMLY01000013">
    <property type="protein sequence ID" value="GGP28317.1"/>
    <property type="molecule type" value="Genomic_DNA"/>
</dbReference>